<keyword evidence="10 15" id="KW-0798">TonB box</keyword>
<dbReference type="Proteomes" id="UP000473278">
    <property type="component" value="Unassembled WGS sequence"/>
</dbReference>
<evidence type="ECO:0000313" key="19">
    <source>
        <dbReference type="EMBL" id="NGP77102.1"/>
    </source>
</evidence>
<evidence type="ECO:0000313" key="20">
    <source>
        <dbReference type="Proteomes" id="UP000473278"/>
    </source>
</evidence>
<dbReference type="InterPro" id="IPR039426">
    <property type="entry name" value="TonB-dep_rcpt-like"/>
</dbReference>
<keyword evidence="3 14" id="KW-0813">Transport</keyword>
<dbReference type="InterPro" id="IPR013784">
    <property type="entry name" value="Carb-bd-like_fold"/>
</dbReference>
<evidence type="ECO:0000256" key="13">
    <source>
        <dbReference type="ARBA" id="ARBA00023237"/>
    </source>
</evidence>
<evidence type="ECO:0000256" key="3">
    <source>
        <dbReference type="ARBA" id="ARBA00022448"/>
    </source>
</evidence>
<dbReference type="GO" id="GO:0015891">
    <property type="term" value="P:siderophore transport"/>
    <property type="evidence" value="ECO:0007669"/>
    <property type="project" value="InterPro"/>
</dbReference>
<keyword evidence="9" id="KW-0406">Ion transport</keyword>
<organism evidence="19 20">
    <name type="scientific">Halalkalibaculum roseum</name>
    <dbReference type="NCBI Taxonomy" id="2709311"/>
    <lineage>
        <taxon>Bacteria</taxon>
        <taxon>Pseudomonadati</taxon>
        <taxon>Balneolota</taxon>
        <taxon>Balneolia</taxon>
        <taxon>Balneolales</taxon>
        <taxon>Balneolaceae</taxon>
        <taxon>Halalkalibaculum</taxon>
    </lineage>
</organism>
<evidence type="ECO:0000259" key="18">
    <source>
        <dbReference type="Pfam" id="PF07715"/>
    </source>
</evidence>
<dbReference type="GO" id="GO:0038023">
    <property type="term" value="F:signaling receptor activity"/>
    <property type="evidence" value="ECO:0007669"/>
    <property type="project" value="InterPro"/>
</dbReference>
<keyword evidence="11 14" id="KW-0472">Membrane</keyword>
<dbReference type="AlphaFoldDB" id="A0A6M1SW19"/>
<dbReference type="PROSITE" id="PS52016">
    <property type="entry name" value="TONB_DEPENDENT_REC_3"/>
    <property type="match status" value="1"/>
</dbReference>
<dbReference type="SUPFAM" id="SSF49452">
    <property type="entry name" value="Starch-binding domain-like"/>
    <property type="match status" value="1"/>
</dbReference>
<feature type="domain" description="TonB-dependent receptor plug" evidence="18">
    <location>
        <begin position="142"/>
        <end position="245"/>
    </location>
</feature>
<dbReference type="InterPro" id="IPR037066">
    <property type="entry name" value="Plug_dom_sf"/>
</dbReference>
<name>A0A6M1SW19_9BACT</name>
<dbReference type="Pfam" id="PF07715">
    <property type="entry name" value="Plug"/>
    <property type="match status" value="1"/>
</dbReference>
<dbReference type="RefSeq" id="WP_165142136.1">
    <property type="nucleotide sequence ID" value="NZ_JAALLT010000003.1"/>
</dbReference>
<comment type="caution">
    <text evidence="19">The sequence shown here is derived from an EMBL/GenBank/DDBJ whole genome shotgun (WGS) entry which is preliminary data.</text>
</comment>
<dbReference type="GO" id="GO:0009279">
    <property type="term" value="C:cell outer membrane"/>
    <property type="evidence" value="ECO:0007669"/>
    <property type="project" value="UniProtKB-SubCell"/>
</dbReference>
<evidence type="ECO:0000256" key="6">
    <source>
        <dbReference type="ARBA" id="ARBA00022692"/>
    </source>
</evidence>
<keyword evidence="12 19" id="KW-0675">Receptor</keyword>
<dbReference type="Gene3D" id="2.60.40.1120">
    <property type="entry name" value="Carboxypeptidase-like, regulatory domain"/>
    <property type="match status" value="1"/>
</dbReference>
<dbReference type="FunFam" id="2.40.170.20:FF:000005">
    <property type="entry name" value="TonB-dependent siderophore receptor"/>
    <property type="match status" value="1"/>
</dbReference>
<dbReference type="EMBL" id="JAALLT010000003">
    <property type="protein sequence ID" value="NGP77102.1"/>
    <property type="molecule type" value="Genomic_DNA"/>
</dbReference>
<dbReference type="GO" id="GO:0015344">
    <property type="term" value="F:siderophore uptake transmembrane transporter activity"/>
    <property type="evidence" value="ECO:0007669"/>
    <property type="project" value="TreeGrafter"/>
</dbReference>
<dbReference type="SUPFAM" id="SSF56935">
    <property type="entry name" value="Porins"/>
    <property type="match status" value="1"/>
</dbReference>
<evidence type="ECO:0000256" key="14">
    <source>
        <dbReference type="PROSITE-ProRule" id="PRU01360"/>
    </source>
</evidence>
<keyword evidence="20" id="KW-1185">Reference proteome</keyword>
<evidence type="ECO:0000259" key="17">
    <source>
        <dbReference type="Pfam" id="PF00593"/>
    </source>
</evidence>
<dbReference type="FunFam" id="2.170.130.10:FF:000001">
    <property type="entry name" value="Catecholate siderophore TonB-dependent receptor"/>
    <property type="match status" value="1"/>
</dbReference>
<dbReference type="Pfam" id="PF00593">
    <property type="entry name" value="TonB_dep_Rec_b-barrel"/>
    <property type="match status" value="1"/>
</dbReference>
<dbReference type="InterPro" id="IPR000531">
    <property type="entry name" value="Beta-barrel_TonB"/>
</dbReference>
<evidence type="ECO:0000256" key="7">
    <source>
        <dbReference type="ARBA" id="ARBA00022729"/>
    </source>
</evidence>
<dbReference type="PANTHER" id="PTHR32552:SF68">
    <property type="entry name" value="FERRICHROME OUTER MEMBRANE TRANSPORTER_PHAGE RECEPTOR"/>
    <property type="match status" value="1"/>
</dbReference>
<gene>
    <name evidence="19" type="ORF">G3570_10690</name>
</gene>
<proteinExistence type="inferred from homology"/>
<evidence type="ECO:0000256" key="15">
    <source>
        <dbReference type="RuleBase" id="RU003357"/>
    </source>
</evidence>
<dbReference type="Gene3D" id="2.40.170.20">
    <property type="entry name" value="TonB-dependent receptor, beta-barrel domain"/>
    <property type="match status" value="1"/>
</dbReference>
<evidence type="ECO:0000256" key="10">
    <source>
        <dbReference type="ARBA" id="ARBA00023077"/>
    </source>
</evidence>
<keyword evidence="13 14" id="KW-0998">Cell outer membrane</keyword>
<protein>
    <submittedName>
        <fullName evidence="19">TonB-dependent siderophore receptor</fullName>
    </submittedName>
</protein>
<dbReference type="InterPro" id="IPR036942">
    <property type="entry name" value="Beta-barrel_TonB_sf"/>
</dbReference>
<evidence type="ECO:0000256" key="11">
    <source>
        <dbReference type="ARBA" id="ARBA00023136"/>
    </source>
</evidence>
<dbReference type="CDD" id="cd01347">
    <property type="entry name" value="ligand_gated_channel"/>
    <property type="match status" value="1"/>
</dbReference>
<evidence type="ECO:0000256" key="5">
    <source>
        <dbReference type="ARBA" id="ARBA00022496"/>
    </source>
</evidence>
<keyword evidence="8" id="KW-0408">Iron</keyword>
<comment type="subcellular location">
    <subcellularLocation>
        <location evidence="1 14">Cell outer membrane</location>
        <topology evidence="1 14">Multi-pass membrane protein</topology>
    </subcellularLocation>
</comment>
<dbReference type="InterPro" id="IPR010105">
    <property type="entry name" value="TonB_sidphr_rcpt"/>
</dbReference>
<dbReference type="NCBIfam" id="TIGR01783">
    <property type="entry name" value="TonB-siderophor"/>
    <property type="match status" value="1"/>
</dbReference>
<dbReference type="GO" id="GO:0030246">
    <property type="term" value="F:carbohydrate binding"/>
    <property type="evidence" value="ECO:0007669"/>
    <property type="project" value="InterPro"/>
</dbReference>
<dbReference type="Gene3D" id="2.170.130.10">
    <property type="entry name" value="TonB-dependent receptor, plug domain"/>
    <property type="match status" value="1"/>
</dbReference>
<evidence type="ECO:0000256" key="16">
    <source>
        <dbReference type="SAM" id="SignalP"/>
    </source>
</evidence>
<sequence length="785" mass="86626">MNSRKLSCFTFLLSAMFFFLFIPIESFAQTGKISGTVFDANSNSALTGVNVGLIDTRIGDATNDNGEFSISNVPEGFYTIRVSFVGYKTVEQNIQVQSDQTTKLEVLLSQKSVELGNISVTGRRSGYMISEISSVTKIGVPLLETPQSVSVITGQQLENQNIQDLGEALRYSSGVQGETFGFEPRTTFVRFRGFDATTSGLFRDGLQLRNPNFAVGYNPEPYGAERIEVPKGPASVLYGAGSPGGLVNFVSKKPTQVPFGEILLETGSFNRVQGQTDISGPLDAEGNFAYRFIGLFRNSDTQVDYINNDRFFLAPSFTWQPTNQTSLTILGRYQTDDSRASQRYPEDGTLDSNPNGTIPVDLFTGEPEVDQYDRLQRSIGYQFQHASGDWTFRQNLRYYAIDLDDVTIFGSALRADNRTLDRLIFESFGELDGLTIDNQVQLNTDTGPVTHKILVGFDYQNVSVKSEQNFGAAPPLDLYDPNYGSAVPDPSSFVNNDITQRQTGIYLQDQLSIDEKLILTLNGRYDWAFTETFNNLAESESSQDDQAFSGRIGLIYKTNFGLAPYVSYSESFSPAIGTDQSGVEFDPETGQQYEVGIKYEPAGSSSYITVALYDLTRQNFLQTDPATFAQVQTGEANSQGIEVEGVAGFNFGLNLTASFTYQDVEITESIVPEQVGDRPTQVRETMASLWADYAVQRGSLEGFGISAGVRHLGPMYGDLPNTLKIPSVTLADAAIFYDWSNFRLQVNVDNVFNDKYVASGFASGPQNFGTYGAVRSMQASIRYRW</sequence>
<feature type="signal peptide" evidence="16">
    <location>
        <begin position="1"/>
        <end position="28"/>
    </location>
</feature>
<dbReference type="PANTHER" id="PTHR32552">
    <property type="entry name" value="FERRICHROME IRON RECEPTOR-RELATED"/>
    <property type="match status" value="1"/>
</dbReference>
<evidence type="ECO:0000256" key="12">
    <source>
        <dbReference type="ARBA" id="ARBA00023170"/>
    </source>
</evidence>
<evidence type="ECO:0000256" key="2">
    <source>
        <dbReference type="ARBA" id="ARBA00009810"/>
    </source>
</evidence>
<evidence type="ECO:0000256" key="8">
    <source>
        <dbReference type="ARBA" id="ARBA00023004"/>
    </source>
</evidence>
<comment type="similarity">
    <text evidence="2 14 15">Belongs to the TonB-dependent receptor family.</text>
</comment>
<keyword evidence="4 14" id="KW-1134">Transmembrane beta strand</keyword>
<dbReference type="Pfam" id="PF13715">
    <property type="entry name" value="CarbopepD_reg_2"/>
    <property type="match status" value="1"/>
</dbReference>
<keyword evidence="7 16" id="KW-0732">Signal</keyword>
<accession>A0A6M1SW19</accession>
<feature type="domain" description="TonB-dependent receptor-like beta-barrel" evidence="17">
    <location>
        <begin position="319"/>
        <end position="751"/>
    </location>
</feature>
<keyword evidence="5" id="KW-0410">Iron transport</keyword>
<reference evidence="19 20" key="1">
    <citation type="submission" date="2020-02" db="EMBL/GenBank/DDBJ databases">
        <title>Balneolaceae bacterium YR4-1, complete genome.</title>
        <authorList>
            <person name="Li Y."/>
            <person name="Wu S."/>
        </authorList>
    </citation>
    <scope>NUCLEOTIDE SEQUENCE [LARGE SCALE GENOMIC DNA]</scope>
    <source>
        <strain evidence="19 20">YR4-1</strain>
    </source>
</reference>
<evidence type="ECO:0000256" key="1">
    <source>
        <dbReference type="ARBA" id="ARBA00004571"/>
    </source>
</evidence>
<evidence type="ECO:0000256" key="4">
    <source>
        <dbReference type="ARBA" id="ARBA00022452"/>
    </source>
</evidence>
<keyword evidence="6 14" id="KW-0812">Transmembrane</keyword>
<dbReference type="InterPro" id="IPR012910">
    <property type="entry name" value="Plug_dom"/>
</dbReference>
<feature type="chain" id="PRO_5026823905" evidence="16">
    <location>
        <begin position="29"/>
        <end position="785"/>
    </location>
</feature>
<evidence type="ECO:0000256" key="9">
    <source>
        <dbReference type="ARBA" id="ARBA00023065"/>
    </source>
</evidence>